<evidence type="ECO:0000259" key="7">
    <source>
        <dbReference type="Pfam" id="PF08281"/>
    </source>
</evidence>
<sequence length="256" mass="27276">MPQSLTNAQPTAAIRYAGPGPGGGRHRGRRADGEPYGRGSGTDPGSGRHRRTVRTPQARQALDGPLTSGGDDSLGCAARFERDVLTHLDPLYRAASGVTGDPAEAEELVLEVFTRAHAAFPRLLDGVDHRAWLYDLLATAFIGPHPDVCVLPPESGVPHGVRALALDDFVLLPEADVRAALLALPKEQRFAVYLASVEGFEYEDIADIMDVPPSIAAYWLYDARLRLWAAEGPRTGVSEEEHLSGGLVGAGQAGRG</sequence>
<dbReference type="Proteomes" id="UP000198280">
    <property type="component" value="Unassembled WGS sequence"/>
</dbReference>
<feature type="domain" description="RNA polymerase sigma-70 region 2" evidence="6">
    <location>
        <begin position="86"/>
        <end position="134"/>
    </location>
</feature>
<dbReference type="RefSeq" id="WP_179279744.1">
    <property type="nucleotide sequence ID" value="NZ_FZOF01000005.1"/>
</dbReference>
<keyword evidence="4" id="KW-0804">Transcription</keyword>
<evidence type="ECO:0000313" key="8">
    <source>
        <dbReference type="EMBL" id="SNS32191.1"/>
    </source>
</evidence>
<dbReference type="SUPFAM" id="SSF88946">
    <property type="entry name" value="Sigma2 domain of RNA polymerase sigma factors"/>
    <property type="match status" value="1"/>
</dbReference>
<evidence type="ECO:0000256" key="4">
    <source>
        <dbReference type="ARBA" id="ARBA00023163"/>
    </source>
</evidence>
<dbReference type="GO" id="GO:0016987">
    <property type="term" value="F:sigma factor activity"/>
    <property type="evidence" value="ECO:0007669"/>
    <property type="project" value="UniProtKB-KW"/>
</dbReference>
<keyword evidence="2" id="KW-0805">Transcription regulation</keyword>
<dbReference type="Gene3D" id="1.10.1740.10">
    <property type="match status" value="1"/>
</dbReference>
<dbReference type="PANTHER" id="PTHR43133">
    <property type="entry name" value="RNA POLYMERASE ECF-TYPE SIGMA FACTO"/>
    <property type="match status" value="1"/>
</dbReference>
<dbReference type="InterPro" id="IPR007627">
    <property type="entry name" value="RNA_pol_sigma70_r2"/>
</dbReference>
<dbReference type="Pfam" id="PF04542">
    <property type="entry name" value="Sigma70_r2"/>
    <property type="match status" value="1"/>
</dbReference>
<organism evidence="8 9">
    <name type="scientific">Actinacidiphila glaucinigra</name>
    <dbReference type="NCBI Taxonomy" id="235986"/>
    <lineage>
        <taxon>Bacteria</taxon>
        <taxon>Bacillati</taxon>
        <taxon>Actinomycetota</taxon>
        <taxon>Actinomycetes</taxon>
        <taxon>Kitasatosporales</taxon>
        <taxon>Streptomycetaceae</taxon>
        <taxon>Actinacidiphila</taxon>
    </lineage>
</organism>
<dbReference type="SUPFAM" id="SSF88659">
    <property type="entry name" value="Sigma3 and sigma4 domains of RNA polymerase sigma factors"/>
    <property type="match status" value="1"/>
</dbReference>
<accession>A0A239DJK6</accession>
<feature type="compositionally biased region" description="Polar residues" evidence="5">
    <location>
        <begin position="1"/>
        <end position="10"/>
    </location>
</feature>
<dbReference type="GO" id="GO:0003677">
    <property type="term" value="F:DNA binding"/>
    <property type="evidence" value="ECO:0007669"/>
    <property type="project" value="InterPro"/>
</dbReference>
<name>A0A239DJK6_9ACTN</name>
<dbReference type="InterPro" id="IPR013249">
    <property type="entry name" value="RNA_pol_sigma70_r4_t2"/>
</dbReference>
<feature type="domain" description="RNA polymerase sigma factor 70 region 4 type 2" evidence="7">
    <location>
        <begin position="176"/>
        <end position="227"/>
    </location>
</feature>
<reference evidence="8 9" key="1">
    <citation type="submission" date="2017-06" db="EMBL/GenBank/DDBJ databases">
        <authorList>
            <person name="Kim H.J."/>
            <person name="Triplett B.A."/>
        </authorList>
    </citation>
    <scope>NUCLEOTIDE SEQUENCE [LARGE SCALE GENOMIC DNA]</scope>
    <source>
        <strain evidence="8 9">CGMCC 4.1858</strain>
    </source>
</reference>
<gene>
    <name evidence="8" type="ORF">SAMN05216252_1053</name>
</gene>
<dbReference type="InterPro" id="IPR039425">
    <property type="entry name" value="RNA_pol_sigma-70-like"/>
</dbReference>
<protein>
    <submittedName>
        <fullName evidence="8">DNA-directed RNA polymerase specialized sigma subunit, sigma24 family</fullName>
    </submittedName>
</protein>
<evidence type="ECO:0000259" key="6">
    <source>
        <dbReference type="Pfam" id="PF04542"/>
    </source>
</evidence>
<evidence type="ECO:0000256" key="1">
    <source>
        <dbReference type="ARBA" id="ARBA00010641"/>
    </source>
</evidence>
<dbReference type="Gene3D" id="1.10.10.10">
    <property type="entry name" value="Winged helix-like DNA-binding domain superfamily/Winged helix DNA-binding domain"/>
    <property type="match status" value="1"/>
</dbReference>
<dbReference type="InterPro" id="IPR013324">
    <property type="entry name" value="RNA_pol_sigma_r3/r4-like"/>
</dbReference>
<keyword evidence="8" id="KW-0240">DNA-directed RNA polymerase</keyword>
<comment type="similarity">
    <text evidence="1">Belongs to the sigma-70 factor family. ECF subfamily.</text>
</comment>
<feature type="region of interest" description="Disordered" evidence="5">
    <location>
        <begin position="1"/>
        <end position="72"/>
    </location>
</feature>
<dbReference type="InterPro" id="IPR013325">
    <property type="entry name" value="RNA_pol_sigma_r2"/>
</dbReference>
<evidence type="ECO:0000256" key="2">
    <source>
        <dbReference type="ARBA" id="ARBA00023015"/>
    </source>
</evidence>
<dbReference type="InterPro" id="IPR036388">
    <property type="entry name" value="WH-like_DNA-bd_sf"/>
</dbReference>
<evidence type="ECO:0000256" key="3">
    <source>
        <dbReference type="ARBA" id="ARBA00023082"/>
    </source>
</evidence>
<dbReference type="AlphaFoldDB" id="A0A239DJK6"/>
<dbReference type="PANTHER" id="PTHR43133:SF59">
    <property type="entry name" value="ECF RNA POLYMERASE SIGMA FACTOR SIGR"/>
    <property type="match status" value="1"/>
</dbReference>
<evidence type="ECO:0000256" key="5">
    <source>
        <dbReference type="SAM" id="MobiDB-lite"/>
    </source>
</evidence>
<keyword evidence="9" id="KW-1185">Reference proteome</keyword>
<dbReference type="Pfam" id="PF08281">
    <property type="entry name" value="Sigma70_r4_2"/>
    <property type="match status" value="1"/>
</dbReference>
<dbReference type="GO" id="GO:0000428">
    <property type="term" value="C:DNA-directed RNA polymerase complex"/>
    <property type="evidence" value="ECO:0007669"/>
    <property type="project" value="UniProtKB-KW"/>
</dbReference>
<keyword evidence="3" id="KW-0731">Sigma factor</keyword>
<proteinExistence type="inferred from homology"/>
<evidence type="ECO:0000313" key="9">
    <source>
        <dbReference type="Proteomes" id="UP000198280"/>
    </source>
</evidence>
<dbReference type="EMBL" id="FZOF01000005">
    <property type="protein sequence ID" value="SNS32191.1"/>
    <property type="molecule type" value="Genomic_DNA"/>
</dbReference>
<dbReference type="GO" id="GO:0006352">
    <property type="term" value="P:DNA-templated transcription initiation"/>
    <property type="evidence" value="ECO:0007669"/>
    <property type="project" value="InterPro"/>
</dbReference>